<reference evidence="1 2" key="1">
    <citation type="journal article" date="2009" name="Nature">
        <title>Evolution of pathogenicity and sexual reproduction in eight Candida genomes.</title>
        <authorList>
            <person name="Butler G."/>
            <person name="Rasmussen M.D."/>
            <person name="Lin M.F."/>
            <person name="Santos M.A."/>
            <person name="Sakthikumar S."/>
            <person name="Munro C.A."/>
            <person name="Rheinbay E."/>
            <person name="Grabherr M."/>
            <person name="Forche A."/>
            <person name="Reedy J.L."/>
            <person name="Agrafioti I."/>
            <person name="Arnaud M.B."/>
            <person name="Bates S."/>
            <person name="Brown A.J."/>
            <person name="Brunke S."/>
            <person name="Costanzo M.C."/>
            <person name="Fitzpatrick D.A."/>
            <person name="de Groot P.W."/>
            <person name="Harris D."/>
            <person name="Hoyer L.L."/>
            <person name="Hube B."/>
            <person name="Klis F.M."/>
            <person name="Kodira C."/>
            <person name="Lennard N."/>
            <person name="Logue M.E."/>
            <person name="Martin R."/>
            <person name="Neiman A.M."/>
            <person name="Nikolaou E."/>
            <person name="Quail M.A."/>
            <person name="Quinn J."/>
            <person name="Santos M.C."/>
            <person name="Schmitzberger F.F."/>
            <person name="Sherlock G."/>
            <person name="Shah P."/>
            <person name="Silverstein K.A."/>
            <person name="Skrzypek M.S."/>
            <person name="Soll D."/>
            <person name="Staggs R."/>
            <person name="Stansfield I."/>
            <person name="Stumpf M.P."/>
            <person name="Sudbery P.E."/>
            <person name="Srikantha T."/>
            <person name="Zeng Q."/>
            <person name="Berman J."/>
            <person name="Berriman M."/>
            <person name="Heitman J."/>
            <person name="Gow N.A."/>
            <person name="Lorenz M.C."/>
            <person name="Birren B.W."/>
            <person name="Kellis M."/>
            <person name="Cuomo C.A."/>
        </authorList>
    </citation>
    <scope>NUCLEOTIDE SEQUENCE [LARGE SCALE GENOMIC DNA]</scope>
    <source>
        <strain evidence="2">ATCC MYA-3404 / T1</strain>
    </source>
</reference>
<dbReference type="RefSeq" id="XP_002551017.1">
    <property type="nucleotide sequence ID" value="XM_002550971.1"/>
</dbReference>
<protein>
    <submittedName>
        <fullName evidence="1">Uncharacterized protein</fullName>
    </submittedName>
</protein>
<name>C5MGW1_CANTT</name>
<dbReference type="GeneID" id="8299636"/>
<keyword evidence="2" id="KW-1185">Reference proteome</keyword>
<dbReference type="OrthoDB" id="10437561at2759"/>
<dbReference type="KEGG" id="ctp:CTRG_05315"/>
<evidence type="ECO:0000313" key="2">
    <source>
        <dbReference type="Proteomes" id="UP000002037"/>
    </source>
</evidence>
<accession>C5MGW1</accession>
<proteinExistence type="predicted"/>
<dbReference type="VEuPathDB" id="FungiDB:CTRG_05315"/>
<dbReference type="AlphaFoldDB" id="C5MGW1"/>
<sequence length="138" mass="15794">MNELNKFNDQMASNSDDESIRAMYEYEIGSRYNTTEVNSSPNSSPLSISSNHERRGYYLGIVKPENYSFVAFLRNDYCINCGSSVCFIPRSEPLQVLSCDEGDSTYTVSYKNDSFSITMSMDRSFIDTFEERLSLIED</sequence>
<organism evidence="1 2">
    <name type="scientific">Candida tropicalis (strain ATCC MYA-3404 / T1)</name>
    <name type="common">Yeast</name>
    <dbReference type="NCBI Taxonomy" id="294747"/>
    <lineage>
        <taxon>Eukaryota</taxon>
        <taxon>Fungi</taxon>
        <taxon>Dikarya</taxon>
        <taxon>Ascomycota</taxon>
        <taxon>Saccharomycotina</taxon>
        <taxon>Pichiomycetes</taxon>
        <taxon>Debaryomycetaceae</taxon>
        <taxon>Candida/Lodderomyces clade</taxon>
        <taxon>Candida</taxon>
    </lineage>
</organism>
<dbReference type="EMBL" id="GG692402">
    <property type="protein sequence ID" value="EER30863.1"/>
    <property type="molecule type" value="Genomic_DNA"/>
</dbReference>
<gene>
    <name evidence="1" type="ORF">CTRG_05315</name>
</gene>
<dbReference type="HOGENOM" id="CLU_1855013_0_0_1"/>
<evidence type="ECO:0000313" key="1">
    <source>
        <dbReference type="EMBL" id="EER30863.1"/>
    </source>
</evidence>
<dbReference type="Proteomes" id="UP000002037">
    <property type="component" value="Unassembled WGS sequence"/>
</dbReference>